<keyword evidence="1" id="KW-0560">Oxidoreductase</keyword>
<dbReference type="EMBL" id="JANBPK010001048">
    <property type="protein sequence ID" value="KAJ2926736.1"/>
    <property type="molecule type" value="Genomic_DNA"/>
</dbReference>
<dbReference type="InterPro" id="IPR044862">
    <property type="entry name" value="Pro_4_hyd_alph_FE2OG_OXY"/>
</dbReference>
<feature type="non-terminal residue" evidence="4">
    <location>
        <position position="459"/>
    </location>
</feature>
<dbReference type="PROSITE" id="PS51471">
    <property type="entry name" value="FE2OG_OXY"/>
    <property type="match status" value="1"/>
</dbReference>
<comment type="caution">
    <text evidence="4">The sequence shown here is derived from an EMBL/GenBank/DDBJ whole genome shotgun (WGS) entry which is preliminary data.</text>
</comment>
<feature type="domain" description="Fe2OG dioxygenase" evidence="3">
    <location>
        <begin position="127"/>
        <end position="230"/>
    </location>
</feature>
<dbReference type="InterPro" id="IPR005123">
    <property type="entry name" value="Oxoglu/Fe-dep_dioxygenase_dom"/>
</dbReference>
<evidence type="ECO:0000313" key="5">
    <source>
        <dbReference type="Proteomes" id="UP001140091"/>
    </source>
</evidence>
<keyword evidence="1" id="KW-0479">Metal-binding</keyword>
<evidence type="ECO:0000256" key="2">
    <source>
        <dbReference type="SAM" id="MobiDB-lite"/>
    </source>
</evidence>
<proteinExistence type="inferred from homology"/>
<dbReference type="OrthoDB" id="27483at2759"/>
<dbReference type="PANTHER" id="PTHR33099:SF14">
    <property type="entry name" value="PROLYL 4-HYDROXYLASE ALPHA SUBUNIT FE(2+) 2OG DIOXYGENASE DOMAIN-CONTAINING PROTEIN"/>
    <property type="match status" value="1"/>
</dbReference>
<feature type="compositionally biased region" description="Basic and acidic residues" evidence="2">
    <location>
        <begin position="435"/>
        <end position="444"/>
    </location>
</feature>
<dbReference type="PANTHER" id="PTHR33099">
    <property type="entry name" value="FE2OG DIOXYGENASE DOMAIN-CONTAINING PROTEIN"/>
    <property type="match status" value="1"/>
</dbReference>
<feature type="compositionally biased region" description="Acidic residues" evidence="2">
    <location>
        <begin position="445"/>
        <end position="459"/>
    </location>
</feature>
<dbReference type="AlphaFoldDB" id="A0A9W8MDN7"/>
<reference evidence="4" key="1">
    <citation type="submission" date="2022-06" db="EMBL/GenBank/DDBJ databases">
        <title>Genome Sequence of Candolleomyces eurysporus.</title>
        <authorList>
            <person name="Buettner E."/>
        </authorList>
    </citation>
    <scope>NUCLEOTIDE SEQUENCE</scope>
    <source>
        <strain evidence="4">VTCC 930004</strain>
    </source>
</reference>
<evidence type="ECO:0000259" key="3">
    <source>
        <dbReference type="PROSITE" id="PS51471"/>
    </source>
</evidence>
<dbReference type="GO" id="GO:0046872">
    <property type="term" value="F:metal ion binding"/>
    <property type="evidence" value="ECO:0007669"/>
    <property type="project" value="UniProtKB-KW"/>
</dbReference>
<dbReference type="GO" id="GO:0016491">
    <property type="term" value="F:oxidoreductase activity"/>
    <property type="evidence" value="ECO:0007669"/>
    <property type="project" value="UniProtKB-KW"/>
</dbReference>
<dbReference type="Pfam" id="PF13640">
    <property type="entry name" value="2OG-FeII_Oxy_3"/>
    <property type="match status" value="1"/>
</dbReference>
<dbReference type="Gene3D" id="2.60.120.620">
    <property type="entry name" value="q2cbj1_9rhob like domain"/>
    <property type="match status" value="1"/>
</dbReference>
<evidence type="ECO:0000256" key="1">
    <source>
        <dbReference type="RuleBase" id="RU003682"/>
    </source>
</evidence>
<protein>
    <recommendedName>
        <fullName evidence="3">Fe2OG dioxygenase domain-containing protein</fullName>
    </recommendedName>
</protein>
<comment type="similarity">
    <text evidence="1">Belongs to the iron/ascorbate-dependent oxidoreductase family.</text>
</comment>
<organism evidence="4 5">
    <name type="scientific">Candolleomyces eurysporus</name>
    <dbReference type="NCBI Taxonomy" id="2828524"/>
    <lineage>
        <taxon>Eukaryota</taxon>
        <taxon>Fungi</taxon>
        <taxon>Dikarya</taxon>
        <taxon>Basidiomycota</taxon>
        <taxon>Agaricomycotina</taxon>
        <taxon>Agaricomycetes</taxon>
        <taxon>Agaricomycetidae</taxon>
        <taxon>Agaricales</taxon>
        <taxon>Agaricineae</taxon>
        <taxon>Psathyrellaceae</taxon>
        <taxon>Candolleomyces</taxon>
    </lineage>
</organism>
<evidence type="ECO:0000313" key="4">
    <source>
        <dbReference type="EMBL" id="KAJ2926736.1"/>
    </source>
</evidence>
<keyword evidence="1" id="KW-0408">Iron</keyword>
<feature type="region of interest" description="Disordered" evidence="2">
    <location>
        <begin position="435"/>
        <end position="459"/>
    </location>
</feature>
<accession>A0A9W8MDN7</accession>
<name>A0A9W8MDN7_9AGAR</name>
<sequence length="459" mass="51531">MSAPTPISTVEDLKKKVLTIVTPSFCSGTFPLDRSQGGVFFSKGESSDASLINFADENLKDADIAKLVEASQRATFGRGDQDVFDESYRKAWKMDSSQFSPQFDVIHSGVMDIVQEQLLHYEKGGVKLDPRLYKLNVYGPGSFFKPHVDTPRGNDLFATLVVVLPTVHTGGNLLLGKEGKLLDFDSSTLVYHPETKAPQIAYAAFYSDIEHEVTPVETGYRVTLTYNLHLVKTDSLVPRELPAKPLQELVATLMKVMLNPEVLPKGGALGFGLLHKYPVDPKEVDLRKFSGALKGNDALVRAACLRLDMKPTVQVVYQGGYDNQEYIVDSAQDDLGGYDEMGLQEIFRSIGARRVRDPSYRSKSKRSLPILWVTPRMKMMTTDSAFTTYGNEYTVEHVYGDLVLIAELKPLQDRVAWLVNAFPHLKEKYGKRLEEMTEQAARDDKEEEEENEDSEEDYY</sequence>
<gene>
    <name evidence="4" type="ORF">H1R20_g10379</name>
</gene>
<dbReference type="Proteomes" id="UP001140091">
    <property type="component" value="Unassembled WGS sequence"/>
</dbReference>
<keyword evidence="5" id="KW-1185">Reference proteome</keyword>